<keyword evidence="1" id="KW-0472">Membrane</keyword>
<sequence>MRNIFLFPFLFYFPTFLTFCGFCWELIKFVFGLWIKDKNSQGDTNPLKRSHMGPWKTLKGPWNVEIA</sequence>
<dbReference type="AlphaFoldDB" id="A0A0N0RZB3"/>
<evidence type="ECO:0000313" key="3">
    <source>
        <dbReference type="Proteomes" id="UP000037696"/>
    </source>
</evidence>
<feature type="transmembrane region" description="Helical" evidence="1">
    <location>
        <begin position="6"/>
        <end position="27"/>
    </location>
</feature>
<evidence type="ECO:0000313" key="2">
    <source>
        <dbReference type="EMBL" id="KOS45229.1"/>
    </source>
</evidence>
<evidence type="ECO:0000256" key="1">
    <source>
        <dbReference type="SAM" id="Phobius"/>
    </source>
</evidence>
<keyword evidence="3" id="KW-1185">Reference proteome</keyword>
<organism evidence="2 3">
    <name type="scientific">Penicillium nordicum</name>
    <dbReference type="NCBI Taxonomy" id="229535"/>
    <lineage>
        <taxon>Eukaryota</taxon>
        <taxon>Fungi</taxon>
        <taxon>Dikarya</taxon>
        <taxon>Ascomycota</taxon>
        <taxon>Pezizomycotina</taxon>
        <taxon>Eurotiomycetes</taxon>
        <taxon>Eurotiomycetidae</taxon>
        <taxon>Eurotiales</taxon>
        <taxon>Aspergillaceae</taxon>
        <taxon>Penicillium</taxon>
    </lineage>
</organism>
<comment type="caution">
    <text evidence="2">The sequence shown here is derived from an EMBL/GenBank/DDBJ whole genome shotgun (WGS) entry which is preliminary data.</text>
</comment>
<gene>
    <name evidence="2" type="ORF">ACN38_g3879</name>
</gene>
<reference evidence="2 3" key="1">
    <citation type="submission" date="2015-08" db="EMBL/GenBank/DDBJ databases">
        <title>Genome sequencing of Penicillium nordicum.</title>
        <authorList>
            <person name="Nguyen H.D."/>
            <person name="Seifert K.A."/>
        </authorList>
    </citation>
    <scope>NUCLEOTIDE SEQUENCE [LARGE SCALE GENOMIC DNA]</scope>
    <source>
        <strain evidence="2 3">DAOMC 185683</strain>
    </source>
</reference>
<protein>
    <submittedName>
        <fullName evidence="2">Uncharacterized protein</fullName>
    </submittedName>
</protein>
<name>A0A0N0RZB3_9EURO</name>
<keyword evidence="1" id="KW-1133">Transmembrane helix</keyword>
<proteinExistence type="predicted"/>
<dbReference type="EMBL" id="LHQQ01000047">
    <property type="protein sequence ID" value="KOS45229.1"/>
    <property type="molecule type" value="Genomic_DNA"/>
</dbReference>
<keyword evidence="1" id="KW-0812">Transmembrane</keyword>
<dbReference type="Proteomes" id="UP000037696">
    <property type="component" value="Unassembled WGS sequence"/>
</dbReference>
<accession>A0A0N0RZB3</accession>